<geneLocation type="plasmid" evidence="1">
    <name>p17-15-vir-like</name>
</geneLocation>
<accession>A0A8B0ST29</accession>
<keyword evidence="1" id="KW-0614">Plasmid</keyword>
<dbReference type="Pfam" id="PF06834">
    <property type="entry name" value="TraU"/>
    <property type="match status" value="1"/>
</dbReference>
<proteinExistence type="predicted"/>
<dbReference type="AlphaFoldDB" id="A0A8B0ST29"/>
<organism evidence="1">
    <name type="scientific">Klebsiella pneumoniae</name>
    <dbReference type="NCBI Taxonomy" id="573"/>
    <lineage>
        <taxon>Bacteria</taxon>
        <taxon>Pseudomonadati</taxon>
        <taxon>Pseudomonadota</taxon>
        <taxon>Gammaproteobacteria</taxon>
        <taxon>Enterobacterales</taxon>
        <taxon>Enterobacteriaceae</taxon>
        <taxon>Klebsiella/Raoultella group</taxon>
        <taxon>Klebsiella</taxon>
        <taxon>Klebsiella pneumoniae complex</taxon>
    </lineage>
</organism>
<protein>
    <submittedName>
        <fullName evidence="1">IncF plasmid conjugative transfer pilus assembly protein TraU</fullName>
    </submittedName>
</protein>
<evidence type="ECO:0000313" key="1">
    <source>
        <dbReference type="EMBL" id="QTX14024.1"/>
    </source>
</evidence>
<dbReference type="InterPro" id="IPR009649">
    <property type="entry name" value="TraU"/>
</dbReference>
<sequence length="49" mass="5291">MWCAADCVKVTAGADNLSAHFCAGCDGNLYPLTGHVFLRMTIQSGFPHY</sequence>
<reference evidence="1" key="1">
    <citation type="submission" date="2020-01" db="EMBL/GenBank/DDBJ databases">
        <authorList>
            <person name="Qin S."/>
        </authorList>
    </citation>
    <scope>NUCLEOTIDE SEQUENCE</scope>
    <source>
        <strain evidence="1">CVir17-16-YZ6g</strain>
        <plasmid evidence="1">p17-15-vir-like</plasmid>
    </source>
</reference>
<name>A0A8B0ST29_KLEPN</name>
<dbReference type="EMBL" id="MN956836">
    <property type="protein sequence ID" value="QTX14024.1"/>
    <property type="molecule type" value="Genomic_DNA"/>
</dbReference>